<evidence type="ECO:0000313" key="10">
    <source>
        <dbReference type="EMBL" id="MSU07308.1"/>
    </source>
</evidence>
<dbReference type="Pfam" id="PF12832">
    <property type="entry name" value="MFS_1_like"/>
    <property type="match status" value="1"/>
</dbReference>
<feature type="transmembrane region" description="Helical" evidence="8">
    <location>
        <begin position="195"/>
        <end position="213"/>
    </location>
</feature>
<feature type="transmembrane region" description="Helical" evidence="8">
    <location>
        <begin position="125"/>
        <end position="144"/>
    </location>
</feature>
<dbReference type="SUPFAM" id="SSF103473">
    <property type="entry name" value="MFS general substrate transporter"/>
    <property type="match status" value="1"/>
</dbReference>
<dbReference type="PANTHER" id="PTHR23522:SF10">
    <property type="entry name" value="3-PHENYLPROPIONIC ACID TRANSPORTER-RELATED"/>
    <property type="match status" value="1"/>
</dbReference>
<dbReference type="InterPro" id="IPR036259">
    <property type="entry name" value="MFS_trans_sf"/>
</dbReference>
<evidence type="ECO:0000256" key="8">
    <source>
        <dbReference type="SAM" id="Phobius"/>
    </source>
</evidence>
<keyword evidence="11" id="KW-1185">Reference proteome</keyword>
<keyword evidence="7 8" id="KW-0472">Membrane</keyword>
<evidence type="ECO:0000256" key="4">
    <source>
        <dbReference type="ARBA" id="ARBA00022519"/>
    </source>
</evidence>
<evidence type="ECO:0000259" key="9">
    <source>
        <dbReference type="PROSITE" id="PS50850"/>
    </source>
</evidence>
<dbReference type="PANTHER" id="PTHR23522">
    <property type="entry name" value="BLL5896 PROTEIN"/>
    <property type="match status" value="1"/>
</dbReference>
<evidence type="ECO:0000256" key="3">
    <source>
        <dbReference type="ARBA" id="ARBA00022475"/>
    </source>
</evidence>
<feature type="transmembrane region" description="Helical" evidence="8">
    <location>
        <begin position="354"/>
        <end position="373"/>
    </location>
</feature>
<name>A0A7X2PF73_9SPIO</name>
<feature type="transmembrane region" description="Helical" evidence="8">
    <location>
        <begin position="233"/>
        <end position="254"/>
    </location>
</feature>
<gene>
    <name evidence="10" type="ORF">FYJ80_11170</name>
</gene>
<feature type="transmembrane region" description="Helical" evidence="8">
    <location>
        <begin position="266"/>
        <end position="289"/>
    </location>
</feature>
<feature type="transmembrane region" description="Helical" evidence="8">
    <location>
        <begin position="156"/>
        <end position="174"/>
    </location>
</feature>
<dbReference type="EMBL" id="VUNN01000037">
    <property type="protein sequence ID" value="MSU07308.1"/>
    <property type="molecule type" value="Genomic_DNA"/>
</dbReference>
<keyword evidence="3" id="KW-1003">Cell membrane</keyword>
<dbReference type="Proteomes" id="UP000460549">
    <property type="component" value="Unassembled WGS sequence"/>
</dbReference>
<evidence type="ECO:0000256" key="1">
    <source>
        <dbReference type="ARBA" id="ARBA00004429"/>
    </source>
</evidence>
<reference evidence="10 11" key="1">
    <citation type="submission" date="2019-08" db="EMBL/GenBank/DDBJ databases">
        <title>In-depth cultivation of the pig gut microbiome towards novel bacterial diversity and tailored functional studies.</title>
        <authorList>
            <person name="Wylensek D."/>
            <person name="Hitch T.C.A."/>
            <person name="Clavel T."/>
        </authorList>
    </citation>
    <scope>NUCLEOTIDE SEQUENCE [LARGE SCALE GENOMIC DNA]</scope>
    <source>
        <strain evidence="10 11">NM-380-WT-3C1</strain>
    </source>
</reference>
<evidence type="ECO:0000256" key="2">
    <source>
        <dbReference type="ARBA" id="ARBA00022448"/>
    </source>
</evidence>
<dbReference type="AlphaFoldDB" id="A0A7X2PF73"/>
<keyword evidence="2" id="KW-0813">Transport</keyword>
<feature type="domain" description="Major facilitator superfamily (MFS) profile" evidence="9">
    <location>
        <begin position="186"/>
        <end position="378"/>
    </location>
</feature>
<dbReference type="PROSITE" id="PS50850">
    <property type="entry name" value="MFS"/>
    <property type="match status" value="1"/>
</dbReference>
<dbReference type="GO" id="GO:0022857">
    <property type="term" value="F:transmembrane transporter activity"/>
    <property type="evidence" value="ECO:0007669"/>
    <property type="project" value="InterPro"/>
</dbReference>
<evidence type="ECO:0000256" key="5">
    <source>
        <dbReference type="ARBA" id="ARBA00022692"/>
    </source>
</evidence>
<keyword evidence="6 8" id="KW-1133">Transmembrane helix</keyword>
<proteinExistence type="predicted"/>
<organism evidence="10 11">
    <name type="scientific">Bullifex porci</name>
    <dbReference type="NCBI Taxonomy" id="2606638"/>
    <lineage>
        <taxon>Bacteria</taxon>
        <taxon>Pseudomonadati</taxon>
        <taxon>Spirochaetota</taxon>
        <taxon>Spirochaetia</taxon>
        <taxon>Spirochaetales</taxon>
        <taxon>Spirochaetaceae</taxon>
        <taxon>Bullifex</taxon>
    </lineage>
</organism>
<evidence type="ECO:0000256" key="7">
    <source>
        <dbReference type="ARBA" id="ARBA00023136"/>
    </source>
</evidence>
<keyword evidence="5 8" id="KW-0812">Transmembrane</keyword>
<evidence type="ECO:0000313" key="11">
    <source>
        <dbReference type="Proteomes" id="UP000460549"/>
    </source>
</evidence>
<comment type="subcellular location">
    <subcellularLocation>
        <location evidence="1">Cell inner membrane</location>
        <topology evidence="1">Multi-pass membrane protein</topology>
    </subcellularLocation>
</comment>
<keyword evidence="4" id="KW-0997">Cell inner membrane</keyword>
<sequence>MKKLILLSMSAQVIMAAFCPYQQIILRNKGYSHSLCGVLIALTQLSAIILPLIISTFSDKTSKAKSFIFFSAFFALIFSIPYLLSLNIYVVVITAFIMCGLIWSINPLCDGYINRALKNDTSRYGAIRSMGTLSYMVILIIFSLSGFPNESDNNSILLALIICFSMLLVAVLFVKEIKSDEKKKESGTFFSFSWFPKRFYIFMLIIAITRIAHSIVEKLLSSYMVEDLKLGRFFLLFVALGAFCEFLCMILFSYLRRKNKVNSWDLLVLSSVGLALRLLLYLVPSVWAFTVAQMLHGLTFGANHVAATGYAADNVAPEHYGVAMTLYWSLAVNLPQMMGAFGGGFIIESFGYPMLFLSYSIFPIIGIILSFVLKKTLI</sequence>
<feature type="transmembrane region" description="Helical" evidence="8">
    <location>
        <begin position="66"/>
        <end position="84"/>
    </location>
</feature>
<protein>
    <submittedName>
        <fullName evidence="10">MFS transporter</fullName>
    </submittedName>
</protein>
<comment type="caution">
    <text evidence="10">The sequence shown here is derived from an EMBL/GenBank/DDBJ whole genome shotgun (WGS) entry which is preliminary data.</text>
</comment>
<dbReference type="Gene3D" id="1.20.1250.20">
    <property type="entry name" value="MFS general substrate transporter like domains"/>
    <property type="match status" value="2"/>
</dbReference>
<dbReference type="InterPro" id="IPR020846">
    <property type="entry name" value="MFS_dom"/>
</dbReference>
<feature type="transmembrane region" description="Helical" evidence="8">
    <location>
        <begin position="32"/>
        <end position="54"/>
    </location>
</feature>
<accession>A0A7X2PF73</accession>
<dbReference type="InterPro" id="IPR024989">
    <property type="entry name" value="MFS_assoc_dom"/>
</dbReference>
<evidence type="ECO:0000256" key="6">
    <source>
        <dbReference type="ARBA" id="ARBA00022989"/>
    </source>
</evidence>
<dbReference type="GO" id="GO:0005886">
    <property type="term" value="C:plasma membrane"/>
    <property type="evidence" value="ECO:0007669"/>
    <property type="project" value="UniProtKB-SubCell"/>
</dbReference>
<dbReference type="RefSeq" id="WP_154426948.1">
    <property type="nucleotide sequence ID" value="NZ_VUNN01000037.1"/>
</dbReference>